<accession>A0ABV0AST9</accession>
<dbReference type="GO" id="GO:0016787">
    <property type="term" value="F:hydrolase activity"/>
    <property type="evidence" value="ECO:0007669"/>
    <property type="project" value="UniProtKB-KW"/>
</dbReference>
<comment type="caution">
    <text evidence="3">The sequence shown here is derived from an EMBL/GenBank/DDBJ whole genome shotgun (WGS) entry which is preliminary data.</text>
</comment>
<evidence type="ECO:0000313" key="3">
    <source>
        <dbReference type="EMBL" id="MEN3538318.1"/>
    </source>
</evidence>
<feature type="chain" id="PRO_5046199101" evidence="1">
    <location>
        <begin position="32"/>
        <end position="326"/>
    </location>
</feature>
<keyword evidence="4" id="KW-1185">Reference proteome</keyword>
<dbReference type="EMBL" id="JBDJAW010000022">
    <property type="protein sequence ID" value="MEN3538318.1"/>
    <property type="molecule type" value="Genomic_DNA"/>
</dbReference>
<dbReference type="Gene3D" id="3.40.50.1820">
    <property type="entry name" value="alpha/beta hydrolase"/>
    <property type="match status" value="1"/>
</dbReference>
<sequence>MTIPAYRTRAGRAVLASLVTAALCVPVPAAARARATAPAPANLPALTAATLPARYAANRAVITSAARMAEAKGDLRRARALRAMAGRAFLSFDARGDGRAVEVLGDLATAERVAVLVPGADTTLDTYDALTPAPHARLGGAARALYDRIRADGPAARTAVVAWLGYTPPHLVGTGVLTTGPADEGARALRALVASLRAAVPSARVSLLCHSYGSVVCGRAAPGLRVSDIALFGSPGTGAASAAALRTPARVWAGRGARDWISRVPHVSLSLFGATIGFGADPVAGGFGARVFGAGGGGHSDYLAPGSASLANLSRIALGRITEVTR</sequence>
<reference evidence="3 4" key="1">
    <citation type="submission" date="2024-05" db="EMBL/GenBank/DDBJ databases">
        <title>Microbispora sp.ZYX-F-249.</title>
        <authorList>
            <person name="Xie H."/>
        </authorList>
    </citation>
    <scope>NUCLEOTIDE SEQUENCE [LARGE SCALE GENOMIC DNA]</scope>
    <source>
        <strain evidence="3 4">ZYX-F-249</strain>
    </source>
</reference>
<proteinExistence type="predicted"/>
<evidence type="ECO:0000313" key="4">
    <source>
        <dbReference type="Proteomes" id="UP001447516"/>
    </source>
</evidence>
<dbReference type="SUPFAM" id="SSF53474">
    <property type="entry name" value="alpha/beta-Hydrolases"/>
    <property type="match status" value="1"/>
</dbReference>
<feature type="signal peptide" evidence="1">
    <location>
        <begin position="1"/>
        <end position="31"/>
    </location>
</feature>
<keyword evidence="3" id="KW-0378">Hydrolase</keyword>
<evidence type="ECO:0000256" key="1">
    <source>
        <dbReference type="SAM" id="SignalP"/>
    </source>
</evidence>
<evidence type="ECO:0000259" key="2">
    <source>
        <dbReference type="Pfam" id="PF06259"/>
    </source>
</evidence>
<dbReference type="InterPro" id="IPR010427">
    <property type="entry name" value="DUF1023"/>
</dbReference>
<dbReference type="Proteomes" id="UP001447516">
    <property type="component" value="Unassembled WGS sequence"/>
</dbReference>
<dbReference type="RefSeq" id="WP_346228265.1">
    <property type="nucleotide sequence ID" value="NZ_JBDJAW010000022.1"/>
</dbReference>
<name>A0ABV0AST9_9ACTN</name>
<organism evidence="3 4">
    <name type="scientific">Microbispora maris</name>
    <dbReference type="NCBI Taxonomy" id="3144104"/>
    <lineage>
        <taxon>Bacteria</taxon>
        <taxon>Bacillati</taxon>
        <taxon>Actinomycetota</taxon>
        <taxon>Actinomycetes</taxon>
        <taxon>Streptosporangiales</taxon>
        <taxon>Streptosporangiaceae</taxon>
        <taxon>Microbispora</taxon>
    </lineage>
</organism>
<gene>
    <name evidence="3" type="ORF">AAH991_24620</name>
</gene>
<feature type="domain" description="DUF1023" evidence="2">
    <location>
        <begin position="93"/>
        <end position="268"/>
    </location>
</feature>
<dbReference type="InterPro" id="IPR029058">
    <property type="entry name" value="AB_hydrolase_fold"/>
</dbReference>
<keyword evidence="1" id="KW-0732">Signal</keyword>
<protein>
    <submittedName>
        <fullName evidence="3">Alpha/beta hydrolase</fullName>
    </submittedName>
</protein>
<dbReference type="Pfam" id="PF06259">
    <property type="entry name" value="Abhydrolase_8"/>
    <property type="match status" value="1"/>
</dbReference>